<dbReference type="EC" id="4.2.1.96" evidence="4"/>
<dbReference type="EMBL" id="QRGA01000007">
    <property type="protein sequence ID" value="RDU98581.1"/>
    <property type="molecule type" value="Genomic_DNA"/>
</dbReference>
<dbReference type="InterPro" id="IPR001533">
    <property type="entry name" value="Pterin_deHydtase"/>
</dbReference>
<evidence type="ECO:0000313" key="5">
    <source>
        <dbReference type="EMBL" id="RDU98581.1"/>
    </source>
</evidence>
<dbReference type="PANTHER" id="PTHR12599:SF0">
    <property type="entry name" value="PTERIN-4-ALPHA-CARBINOLAMINE DEHYDRATASE"/>
    <property type="match status" value="1"/>
</dbReference>
<evidence type="ECO:0000256" key="1">
    <source>
        <dbReference type="ARBA" id="ARBA00001554"/>
    </source>
</evidence>
<sequence length="101" mass="11571">MIHKLTSEERATQLSQLSGWQAVAGRDAIHRQFKFADFNEAFGFMTRVAIKAQEMNHHPEWFNVYHTVDITLTTHDAQGVTERDIELAHFIEDAAKSMRAA</sequence>
<comment type="catalytic activity">
    <reaction evidence="1 4">
        <text>(4aS,6R)-4a-hydroxy-L-erythro-5,6,7,8-tetrahydrobiopterin = (6R)-L-erythro-6,7-dihydrobiopterin + H2O</text>
        <dbReference type="Rhea" id="RHEA:11920"/>
        <dbReference type="ChEBI" id="CHEBI:15377"/>
        <dbReference type="ChEBI" id="CHEBI:15642"/>
        <dbReference type="ChEBI" id="CHEBI:43120"/>
        <dbReference type="EC" id="4.2.1.96"/>
    </reaction>
</comment>
<dbReference type="GO" id="GO:0008124">
    <property type="term" value="F:4-alpha-hydroxytetrahydrobiopterin dehydratase activity"/>
    <property type="evidence" value="ECO:0007669"/>
    <property type="project" value="UniProtKB-UniRule"/>
</dbReference>
<evidence type="ECO:0000256" key="4">
    <source>
        <dbReference type="HAMAP-Rule" id="MF_00434"/>
    </source>
</evidence>
<dbReference type="GO" id="GO:0006729">
    <property type="term" value="P:tetrahydrobiopterin biosynthetic process"/>
    <property type="evidence" value="ECO:0007669"/>
    <property type="project" value="InterPro"/>
</dbReference>
<dbReference type="SUPFAM" id="SSF55248">
    <property type="entry name" value="PCD-like"/>
    <property type="match status" value="1"/>
</dbReference>
<evidence type="ECO:0000256" key="3">
    <source>
        <dbReference type="ARBA" id="ARBA00023239"/>
    </source>
</evidence>
<dbReference type="PANTHER" id="PTHR12599">
    <property type="entry name" value="PTERIN-4-ALPHA-CARBINOLAMINE DEHYDRATASE"/>
    <property type="match status" value="1"/>
</dbReference>
<dbReference type="NCBIfam" id="NF002018">
    <property type="entry name" value="PRK00823.1-3"/>
    <property type="match status" value="1"/>
</dbReference>
<comment type="similarity">
    <text evidence="2 4">Belongs to the pterin-4-alpha-carbinolamine dehydratase family.</text>
</comment>
<dbReference type="Gene3D" id="3.30.1360.20">
    <property type="entry name" value="Transcriptional coactivator/pterin dehydratase"/>
    <property type="match status" value="1"/>
</dbReference>
<dbReference type="RefSeq" id="WP_115534335.1">
    <property type="nucleotide sequence ID" value="NZ_QRGA01000007.1"/>
</dbReference>
<dbReference type="AlphaFoldDB" id="A0A3D8K1X9"/>
<accession>A0A3D8K1X9</accession>
<reference evidence="5 6" key="1">
    <citation type="submission" date="2018-08" db="EMBL/GenBank/DDBJ databases">
        <title>Paraburkholderia sp. DHOM06 isolated from forest soil.</title>
        <authorList>
            <person name="Gao Z.-H."/>
            <person name="Qiu L.-H."/>
        </authorList>
    </citation>
    <scope>NUCLEOTIDE SEQUENCE [LARGE SCALE GENOMIC DNA]</scope>
    <source>
        <strain evidence="5 6">DHOM06</strain>
    </source>
</reference>
<dbReference type="CDD" id="cd00914">
    <property type="entry name" value="PCD_DCoH_subfamily_b"/>
    <property type="match status" value="1"/>
</dbReference>
<evidence type="ECO:0000256" key="2">
    <source>
        <dbReference type="ARBA" id="ARBA00006472"/>
    </source>
</evidence>
<keyword evidence="3 4" id="KW-0456">Lyase</keyword>
<comment type="caution">
    <text evidence="5">The sequence shown here is derived from an EMBL/GenBank/DDBJ whole genome shotgun (WGS) entry which is preliminary data.</text>
</comment>
<dbReference type="InterPro" id="IPR036428">
    <property type="entry name" value="PCD_sf"/>
</dbReference>
<gene>
    <name evidence="5" type="ORF">DWV00_14510</name>
</gene>
<keyword evidence="6" id="KW-1185">Reference proteome</keyword>
<dbReference type="NCBIfam" id="NF002020">
    <property type="entry name" value="PRK00823.1-5"/>
    <property type="match status" value="1"/>
</dbReference>
<dbReference type="HAMAP" id="MF_00434">
    <property type="entry name" value="Pterin_4_alpha"/>
    <property type="match status" value="1"/>
</dbReference>
<organism evidence="5 6">
    <name type="scientific">Trinickia dinghuensis</name>
    <dbReference type="NCBI Taxonomy" id="2291023"/>
    <lineage>
        <taxon>Bacteria</taxon>
        <taxon>Pseudomonadati</taxon>
        <taxon>Pseudomonadota</taxon>
        <taxon>Betaproteobacteria</taxon>
        <taxon>Burkholderiales</taxon>
        <taxon>Burkholderiaceae</taxon>
        <taxon>Trinickia</taxon>
    </lineage>
</organism>
<dbReference type="OrthoDB" id="9794987at2"/>
<dbReference type="Proteomes" id="UP000256838">
    <property type="component" value="Unassembled WGS sequence"/>
</dbReference>
<proteinExistence type="inferred from homology"/>
<dbReference type="Pfam" id="PF01329">
    <property type="entry name" value="Pterin_4a"/>
    <property type="match status" value="1"/>
</dbReference>
<name>A0A3D8K1X9_9BURK</name>
<evidence type="ECO:0000313" key="6">
    <source>
        <dbReference type="Proteomes" id="UP000256838"/>
    </source>
</evidence>
<dbReference type="NCBIfam" id="NF002017">
    <property type="entry name" value="PRK00823.1-2"/>
    <property type="match status" value="1"/>
</dbReference>
<protein>
    <recommendedName>
        <fullName evidence="4">Putative pterin-4-alpha-carbinolamine dehydratase</fullName>
        <shortName evidence="4">PHS</shortName>
        <ecNumber evidence="4">4.2.1.96</ecNumber>
    </recommendedName>
    <alternativeName>
        <fullName evidence="4">4-alpha-hydroxy-tetrahydropterin dehydratase</fullName>
    </alternativeName>
    <alternativeName>
        <fullName evidence="4">Pterin carbinolamine dehydratase</fullName>
        <shortName evidence="4">PCD</shortName>
    </alternativeName>
</protein>